<feature type="region of interest" description="Disordered" evidence="1">
    <location>
        <begin position="100"/>
        <end position="344"/>
    </location>
</feature>
<comment type="caution">
    <text evidence="2">The sequence shown here is derived from an EMBL/GenBank/DDBJ whole genome shotgun (WGS) entry which is preliminary data.</text>
</comment>
<feature type="region of interest" description="Disordered" evidence="1">
    <location>
        <begin position="30"/>
        <end position="88"/>
    </location>
</feature>
<name>A0AAN6EKY3_EXODE</name>
<dbReference type="EMBL" id="JAJGCB010000026">
    <property type="protein sequence ID" value="KAJ8987247.1"/>
    <property type="molecule type" value="Genomic_DNA"/>
</dbReference>
<feature type="compositionally biased region" description="Polar residues" evidence="1">
    <location>
        <begin position="283"/>
        <end position="295"/>
    </location>
</feature>
<protein>
    <submittedName>
        <fullName evidence="2">Uncharacterized protein</fullName>
    </submittedName>
</protein>
<evidence type="ECO:0000313" key="2">
    <source>
        <dbReference type="EMBL" id="KAJ8987247.1"/>
    </source>
</evidence>
<organism evidence="2 3">
    <name type="scientific">Exophiala dermatitidis</name>
    <name type="common">Black yeast-like fungus</name>
    <name type="synonym">Wangiella dermatitidis</name>
    <dbReference type="NCBI Taxonomy" id="5970"/>
    <lineage>
        <taxon>Eukaryota</taxon>
        <taxon>Fungi</taxon>
        <taxon>Dikarya</taxon>
        <taxon>Ascomycota</taxon>
        <taxon>Pezizomycotina</taxon>
        <taxon>Eurotiomycetes</taxon>
        <taxon>Chaetothyriomycetidae</taxon>
        <taxon>Chaetothyriales</taxon>
        <taxon>Herpotrichiellaceae</taxon>
        <taxon>Exophiala</taxon>
    </lineage>
</organism>
<feature type="compositionally biased region" description="Low complexity" evidence="1">
    <location>
        <begin position="253"/>
        <end position="277"/>
    </location>
</feature>
<proteinExistence type="predicted"/>
<reference evidence="2" key="1">
    <citation type="submission" date="2023-01" db="EMBL/GenBank/DDBJ databases">
        <title>Exophiala dermititidis isolated from Cystic Fibrosis Patient.</title>
        <authorList>
            <person name="Kurbessoian T."/>
            <person name="Crocker A."/>
            <person name="Murante D."/>
            <person name="Hogan D.A."/>
            <person name="Stajich J.E."/>
        </authorList>
    </citation>
    <scope>NUCLEOTIDE SEQUENCE</scope>
    <source>
        <strain evidence="2">Ex8</strain>
    </source>
</reference>
<feature type="region of interest" description="Disordered" evidence="1">
    <location>
        <begin position="655"/>
        <end position="689"/>
    </location>
</feature>
<feature type="compositionally biased region" description="Polar residues" evidence="1">
    <location>
        <begin position="47"/>
        <end position="61"/>
    </location>
</feature>
<sequence>MPVSTRRSTYGAAPTADSAEAVTAILNDEACGELSPRRTERKRKRTSNVAEDSPSTRSNKNVAVEIPSNPPSNPGPSEATEGTRRALTARASLAAPIIAPRGDLFDFPGDANAPTDQGRSSEPEKKKLRRLRSAKQPQPSPFKGRGELEIRSTAHVNLDASPARPRARDPLRKIARSMQRVRRPGPVDAAPEPEEGIPSSVSEQEEVQPLQAVPTQSSASEPSGVRRTSPRKPRPATVGDAADTPPEASDAEPSPNVPVSQSQQQSTAPTQQTQATARDSNERQPLQAASGNQADVNGALDDTSGVIDESTPRQPDSTAGRPETEVERRTREREEAQAEAKRQQRIKNALQGIESAVKVFGCEREWQTALVGGLELDEGMSMGGATSTLGREAEAALKKLRKEYRKRAGQSPPPPHESARVIGETLVVLEERCKELLKRTENQGRPEDGRRYAIIRDVYGSLIHRSLSLNKAALQAHFQDGRLSISAQLVVHDLLRITSLLLETATKWRPRPTLENAAKRIVRHDIQPNISTIMARYKSSIMDAERRKRAEEIAAQQELDAQAAAAHAEQILEQRTAEYKRFKESLRWGPGSGTSASRRLANLNGSQVDGPNPTARSISPPQELDAQPAAAHAEQVLAERMAEYKRFKESLAWRSGSGTSASRRLANVNSSQVDVPNPPAHSTYPPQKPIVDVDDLDLSDEPGMNGDDVEVAGPLANHILSSLGDAVDGAAPSRRPQLQRETTEEIPPPRPVQWEESEIRLLVKGLRKYRDQNSRFEDIVEDYGAPGRGLEKYDMDEVVAQARWIKQHMAKHLERTKHDPEWDWLRTVPD</sequence>
<evidence type="ECO:0000313" key="3">
    <source>
        <dbReference type="Proteomes" id="UP001161757"/>
    </source>
</evidence>
<feature type="compositionally biased region" description="Basic residues" evidence="1">
    <location>
        <begin position="173"/>
        <end position="183"/>
    </location>
</feature>
<evidence type="ECO:0000256" key="1">
    <source>
        <dbReference type="SAM" id="MobiDB-lite"/>
    </source>
</evidence>
<feature type="compositionally biased region" description="Polar residues" evidence="1">
    <location>
        <begin position="656"/>
        <end position="674"/>
    </location>
</feature>
<accession>A0AAN6EKY3</accession>
<dbReference type="Proteomes" id="UP001161757">
    <property type="component" value="Unassembled WGS sequence"/>
</dbReference>
<feature type="region of interest" description="Disordered" evidence="1">
    <location>
        <begin position="726"/>
        <end position="750"/>
    </location>
</feature>
<gene>
    <name evidence="2" type="ORF">HRR80_008621</name>
</gene>
<dbReference type="AlphaFoldDB" id="A0AAN6EKY3"/>
<feature type="compositionally biased region" description="Basic and acidic residues" evidence="1">
    <location>
        <begin position="322"/>
        <end position="342"/>
    </location>
</feature>